<evidence type="ECO:0000256" key="8">
    <source>
        <dbReference type="SAM" id="Phobius"/>
    </source>
</evidence>
<dbReference type="GO" id="GO:0016757">
    <property type="term" value="F:glycosyltransferase activity"/>
    <property type="evidence" value="ECO:0007669"/>
    <property type="project" value="UniProtKB-KW"/>
</dbReference>
<dbReference type="RefSeq" id="WP_260978680.1">
    <property type="nucleotide sequence ID" value="NZ_JAODBU010000007.1"/>
</dbReference>
<evidence type="ECO:0000256" key="2">
    <source>
        <dbReference type="ARBA" id="ARBA00022475"/>
    </source>
</evidence>
<dbReference type="PANTHER" id="PTHR33908">
    <property type="entry name" value="MANNOSYLTRANSFERASE YKCB-RELATED"/>
    <property type="match status" value="1"/>
</dbReference>
<keyword evidence="3 10" id="KW-0328">Glycosyltransferase</keyword>
<reference evidence="10" key="1">
    <citation type="submission" date="2022-09" db="EMBL/GenBank/DDBJ databases">
        <title>Eubacterium sp. LFL-14 isolated from human feces.</title>
        <authorList>
            <person name="Liu F."/>
        </authorList>
    </citation>
    <scope>NUCLEOTIDE SEQUENCE</scope>
    <source>
        <strain evidence="10">LFL-14</strain>
    </source>
</reference>
<dbReference type="Proteomes" id="UP001431199">
    <property type="component" value="Unassembled WGS sequence"/>
</dbReference>
<keyword evidence="7 8" id="KW-0472">Membrane</keyword>
<dbReference type="Pfam" id="PF13231">
    <property type="entry name" value="PMT_2"/>
    <property type="match status" value="1"/>
</dbReference>
<evidence type="ECO:0000313" key="11">
    <source>
        <dbReference type="Proteomes" id="UP001431199"/>
    </source>
</evidence>
<keyword evidence="5 8" id="KW-0812">Transmembrane</keyword>
<evidence type="ECO:0000256" key="4">
    <source>
        <dbReference type="ARBA" id="ARBA00022679"/>
    </source>
</evidence>
<evidence type="ECO:0000259" key="9">
    <source>
        <dbReference type="Pfam" id="PF13231"/>
    </source>
</evidence>
<sequence>MKKQSKTNIAKSNGLTNKFEKLYTTNLNELSEIEIEKICMRILLIGSIAKLIYSLIVPCNISRHDLGFISDWKTIENGHLGYIQYIYQYKHLPDFSPEGMVQFYHPPFFYIVSAILMGITMMFETNVIFAFDVIQVFVTLIAIYTTMLLFVMAKKIGIKGRNLVFLATFFSFCPIFYILGVTLNNDMLMIMLSVLAMYFTLCWCENHSLKNIIGIAISMGLAMMTKTSAGIIAPAIGFVFLHELIVNKNMRKKLIIQFVLFGIICVPLGMFWAIRNNVLYGIPFNYVFDPKSDEMYLGYHTLIDRIGLPSIYELFGYRIDISQTDKYYNIWGQTMMTMVFDEGILSIKSIPEWVMGILMMWSSTILYIMGLVSTVKGIVDKKININRRILFIISFWSVFISYIIFCFKYPYICTMNFRYIVITLVSGMMMLGLMENNKQCMKANNKKKSITTVLFNLCVIVTSICSFILFIVCAESPY</sequence>
<evidence type="ECO:0000256" key="6">
    <source>
        <dbReference type="ARBA" id="ARBA00022989"/>
    </source>
</evidence>
<feature type="transmembrane region" description="Helical" evidence="8">
    <location>
        <begin position="353"/>
        <end position="377"/>
    </location>
</feature>
<feature type="transmembrane region" description="Helical" evidence="8">
    <location>
        <begin position="216"/>
        <end position="242"/>
    </location>
</feature>
<keyword evidence="11" id="KW-1185">Reference proteome</keyword>
<feature type="transmembrane region" description="Helical" evidence="8">
    <location>
        <begin position="453"/>
        <end position="472"/>
    </location>
</feature>
<evidence type="ECO:0000256" key="7">
    <source>
        <dbReference type="ARBA" id="ARBA00023136"/>
    </source>
</evidence>
<feature type="domain" description="Glycosyltransferase RgtA/B/C/D-like" evidence="9">
    <location>
        <begin position="105"/>
        <end position="266"/>
    </location>
</feature>
<dbReference type="PANTHER" id="PTHR33908:SF11">
    <property type="entry name" value="MEMBRANE PROTEIN"/>
    <property type="match status" value="1"/>
</dbReference>
<name>A0ABT2M083_9FIRM</name>
<proteinExistence type="predicted"/>
<dbReference type="EMBL" id="JAODBU010000007">
    <property type="protein sequence ID" value="MCT7398951.1"/>
    <property type="molecule type" value="Genomic_DNA"/>
</dbReference>
<accession>A0ABT2M083</accession>
<keyword evidence="4 10" id="KW-0808">Transferase</keyword>
<gene>
    <name evidence="10" type="ORF">N5B56_07610</name>
</gene>
<comment type="caution">
    <text evidence="10">The sequence shown here is derived from an EMBL/GenBank/DDBJ whole genome shotgun (WGS) entry which is preliminary data.</text>
</comment>
<evidence type="ECO:0000313" key="10">
    <source>
        <dbReference type="EMBL" id="MCT7398951.1"/>
    </source>
</evidence>
<protein>
    <submittedName>
        <fullName evidence="10">Glycosyltransferase family 39 protein</fullName>
        <ecNumber evidence="10">2.4.-.-</ecNumber>
    </submittedName>
</protein>
<organism evidence="10 11">
    <name type="scientific">Eubacterium album</name>
    <dbReference type="NCBI Taxonomy" id="2978477"/>
    <lineage>
        <taxon>Bacteria</taxon>
        <taxon>Bacillati</taxon>
        <taxon>Bacillota</taxon>
        <taxon>Clostridia</taxon>
        <taxon>Eubacteriales</taxon>
        <taxon>Eubacteriaceae</taxon>
        <taxon>Eubacterium</taxon>
    </lineage>
</organism>
<dbReference type="EC" id="2.4.-.-" evidence="10"/>
<comment type="subcellular location">
    <subcellularLocation>
        <location evidence="1">Cell membrane</location>
        <topology evidence="1">Multi-pass membrane protein</topology>
    </subcellularLocation>
</comment>
<dbReference type="InterPro" id="IPR038731">
    <property type="entry name" value="RgtA/B/C-like"/>
</dbReference>
<keyword evidence="6 8" id="KW-1133">Transmembrane helix</keyword>
<feature type="transmembrane region" description="Helical" evidence="8">
    <location>
        <begin position="417"/>
        <end position="433"/>
    </location>
</feature>
<evidence type="ECO:0000256" key="5">
    <source>
        <dbReference type="ARBA" id="ARBA00022692"/>
    </source>
</evidence>
<dbReference type="InterPro" id="IPR050297">
    <property type="entry name" value="LipidA_mod_glycosyltrf_83"/>
</dbReference>
<feature type="transmembrane region" description="Helical" evidence="8">
    <location>
        <begin position="254"/>
        <end position="274"/>
    </location>
</feature>
<keyword evidence="2" id="KW-1003">Cell membrane</keyword>
<feature type="transmembrane region" description="Helical" evidence="8">
    <location>
        <begin position="103"/>
        <end position="123"/>
    </location>
</feature>
<evidence type="ECO:0000256" key="3">
    <source>
        <dbReference type="ARBA" id="ARBA00022676"/>
    </source>
</evidence>
<feature type="transmembrane region" description="Helical" evidence="8">
    <location>
        <begin position="163"/>
        <end position="181"/>
    </location>
</feature>
<evidence type="ECO:0000256" key="1">
    <source>
        <dbReference type="ARBA" id="ARBA00004651"/>
    </source>
</evidence>
<feature type="transmembrane region" description="Helical" evidence="8">
    <location>
        <begin position="389"/>
        <end position="411"/>
    </location>
</feature>
<feature type="transmembrane region" description="Helical" evidence="8">
    <location>
        <begin position="129"/>
        <end position="151"/>
    </location>
</feature>